<keyword evidence="3" id="KW-0539">Nucleus</keyword>
<evidence type="ECO:0000313" key="5">
    <source>
        <dbReference type="EMBL" id="ODN01611.1"/>
    </source>
</evidence>
<feature type="compositionally biased region" description="Acidic residues" evidence="4">
    <location>
        <begin position="455"/>
        <end position="471"/>
    </location>
</feature>
<dbReference type="GO" id="GO:0005730">
    <property type="term" value="C:nucleolus"/>
    <property type="evidence" value="ECO:0007669"/>
    <property type="project" value="InterPro"/>
</dbReference>
<proteinExistence type="inferred from homology"/>
<name>A0A1D2N8P3_ORCCI</name>
<feature type="compositionally biased region" description="Acidic residues" evidence="4">
    <location>
        <begin position="661"/>
        <end position="673"/>
    </location>
</feature>
<dbReference type="PANTHER" id="PTHR13213">
    <property type="entry name" value="MYB-BINDING PROTEIN 1A FAMILY MEMBER"/>
    <property type="match status" value="1"/>
</dbReference>
<dbReference type="PANTHER" id="PTHR13213:SF2">
    <property type="entry name" value="MYB-BINDING PROTEIN 1A"/>
    <property type="match status" value="1"/>
</dbReference>
<evidence type="ECO:0008006" key="7">
    <source>
        <dbReference type="Google" id="ProtNLM"/>
    </source>
</evidence>
<evidence type="ECO:0000313" key="6">
    <source>
        <dbReference type="Proteomes" id="UP000094527"/>
    </source>
</evidence>
<dbReference type="STRING" id="48709.A0A1D2N8P3"/>
<comment type="caution">
    <text evidence="5">The sequence shown here is derived from an EMBL/GenBank/DDBJ whole genome shotgun (WGS) entry which is preliminary data.</text>
</comment>
<evidence type="ECO:0000256" key="1">
    <source>
        <dbReference type="ARBA" id="ARBA00004123"/>
    </source>
</evidence>
<feature type="region of interest" description="Disordered" evidence="4">
    <location>
        <begin position="652"/>
        <end position="716"/>
    </location>
</feature>
<feature type="compositionally biased region" description="Basic and acidic residues" evidence="4">
    <location>
        <begin position="684"/>
        <end position="702"/>
    </location>
</feature>
<sequence>MLQDIPKLGSSDPKVSKAAALSIITHVSQNKGELEYLVKRLVNGLESVRIPTRSGCYSTLAALLGLRIVDPFHLFDLMQKALITNKQSTKKERRLIYIARILCTGVIYRTSQVADLSKDQEFLKASLTGIVDLSNKKSNYFQLATPFLSHLLQDTSLTQENFDTNVWPSFTPFFEGKAKKRKEEDADEDEEEEEEETGTSDILCCKVLLALLCKNGGYKEEFECLKDAKKIAKSLLTCRIEFASLFLGCLFKHLSGSDEESTKDFWTAIVDNIKPTQFDLLCLCVEKAVEAKIPVSTIVSKKLVTHLLSVFKQKDVEFHGKARKTIGLLLNWGKTKEECAMGKKQRKTVIRVLFGEDSPNLLDEYKHLHMVIRPFLNSLKPRDLGTLHRVITTHLETPGLGIRMTITYLQFLGKIGQARNVNHEICFEIGKRLLNIALGQEKLVVKMKVQKERQEEEEEEESDDEVTEEDAQEQVKQATLECVKTILSSTYDFEFMNLLSEYVVENYKELTSDPETLKIIKKIKKTQKKFENQHFKYVLSAYGIRVLLDETQVLKTANETTSALIEMSKGIENEEELTSELIKFILTTVLREPHPAFNYEGMFNKLIIEGQVKEDVIQAFADAIDVQVEEGEEEEDSDDESLADEEVEKLEKQLNGIEDASGSEEEDDDEEGETAAPPPKKKAKNVEAKASKEKNDDEHGSDSEESIDMDEATEEELKSMNTALARVFAVKKSMKDEQHGEVRAMMRTLKLIEIYIQRNSKSMHVSALLILLMPIIHSLQNSLKMRKNNGITTKVIGVLDNINRIKKFAGSDDAVEGTLASIAVDLYQMANEKKNKLIRELLEHSVILVTKCFLQKSQLTKKENKRFIELYVNAAGAAKSKLKKRKIVKRKGKVPVLQTSRFVRLALDTLPDWPAGKQAIEKKVKGDQ</sequence>
<dbReference type="GO" id="GO:0006355">
    <property type="term" value="P:regulation of DNA-templated transcription"/>
    <property type="evidence" value="ECO:0007669"/>
    <property type="project" value="InterPro"/>
</dbReference>
<dbReference type="OrthoDB" id="342531at2759"/>
<dbReference type="AlphaFoldDB" id="A0A1D2N8P3"/>
<evidence type="ECO:0000256" key="2">
    <source>
        <dbReference type="ARBA" id="ARBA00006809"/>
    </source>
</evidence>
<comment type="subcellular location">
    <subcellularLocation>
        <location evidence="1">Nucleus</location>
    </subcellularLocation>
</comment>
<evidence type="ECO:0000256" key="4">
    <source>
        <dbReference type="SAM" id="MobiDB-lite"/>
    </source>
</evidence>
<accession>A0A1D2N8P3</accession>
<dbReference type="EMBL" id="LJIJ01000146">
    <property type="protein sequence ID" value="ODN01611.1"/>
    <property type="molecule type" value="Genomic_DNA"/>
</dbReference>
<keyword evidence="6" id="KW-1185">Reference proteome</keyword>
<protein>
    <recommendedName>
        <fullName evidence="7">DNA polymerase V</fullName>
    </recommendedName>
</protein>
<feature type="compositionally biased region" description="Acidic residues" evidence="4">
    <location>
        <begin position="703"/>
        <end position="714"/>
    </location>
</feature>
<evidence type="ECO:0000256" key="3">
    <source>
        <dbReference type="ARBA" id="ARBA00023242"/>
    </source>
</evidence>
<dbReference type="InterPro" id="IPR007015">
    <property type="entry name" value="DNA_pol_V/MYBBP1A"/>
</dbReference>
<dbReference type="GO" id="GO:0003677">
    <property type="term" value="F:DNA binding"/>
    <property type="evidence" value="ECO:0007669"/>
    <property type="project" value="InterPro"/>
</dbReference>
<dbReference type="SUPFAM" id="SSF48371">
    <property type="entry name" value="ARM repeat"/>
    <property type="match status" value="1"/>
</dbReference>
<comment type="similarity">
    <text evidence="2">Belongs to the MYBBP1A family.</text>
</comment>
<dbReference type="Proteomes" id="UP000094527">
    <property type="component" value="Unassembled WGS sequence"/>
</dbReference>
<dbReference type="Pfam" id="PF04931">
    <property type="entry name" value="DNA_pol_phi"/>
    <property type="match status" value="1"/>
</dbReference>
<feature type="region of interest" description="Disordered" evidence="4">
    <location>
        <begin position="452"/>
        <end position="471"/>
    </location>
</feature>
<gene>
    <name evidence="5" type="ORF">Ocin01_05090</name>
</gene>
<reference evidence="5 6" key="1">
    <citation type="journal article" date="2016" name="Genome Biol. Evol.">
        <title>Gene Family Evolution Reflects Adaptation to Soil Environmental Stressors in the Genome of the Collembolan Orchesella cincta.</title>
        <authorList>
            <person name="Faddeeva-Vakhrusheva A."/>
            <person name="Derks M.F."/>
            <person name="Anvar S.Y."/>
            <person name="Agamennone V."/>
            <person name="Suring W."/>
            <person name="Smit S."/>
            <person name="van Straalen N.M."/>
            <person name="Roelofs D."/>
        </authorList>
    </citation>
    <scope>NUCLEOTIDE SEQUENCE [LARGE SCALE GENOMIC DNA]</scope>
    <source>
        <tissue evidence="5">Mixed pool</tissue>
    </source>
</reference>
<dbReference type="InterPro" id="IPR016024">
    <property type="entry name" value="ARM-type_fold"/>
</dbReference>
<organism evidence="5 6">
    <name type="scientific">Orchesella cincta</name>
    <name type="common">Springtail</name>
    <name type="synonym">Podura cincta</name>
    <dbReference type="NCBI Taxonomy" id="48709"/>
    <lineage>
        <taxon>Eukaryota</taxon>
        <taxon>Metazoa</taxon>
        <taxon>Ecdysozoa</taxon>
        <taxon>Arthropoda</taxon>
        <taxon>Hexapoda</taxon>
        <taxon>Collembola</taxon>
        <taxon>Entomobryomorpha</taxon>
        <taxon>Entomobryoidea</taxon>
        <taxon>Orchesellidae</taxon>
        <taxon>Orchesellinae</taxon>
        <taxon>Orchesella</taxon>
    </lineage>
</organism>
<dbReference type="OMA" id="HRIANMP"/>